<name>A0A916VHH9_9LACO</name>
<dbReference type="Gene3D" id="3.40.50.2020">
    <property type="match status" value="1"/>
</dbReference>
<reference evidence="2" key="1">
    <citation type="submission" date="2020-08" db="EMBL/GenBank/DDBJ databases">
        <title>Taxonomic study for Lactobacillus species isolated from hardwood bark.</title>
        <authorList>
            <person name="Tohno M."/>
            <person name="Tanizawa Y."/>
        </authorList>
    </citation>
    <scope>NUCLEOTIDE SEQUENCE</scope>
    <source>
        <strain evidence="2">B40</strain>
    </source>
</reference>
<organism evidence="2 3">
    <name type="scientific">Lactobacillus corticis</name>
    <dbReference type="NCBI Taxonomy" id="2201249"/>
    <lineage>
        <taxon>Bacteria</taxon>
        <taxon>Bacillati</taxon>
        <taxon>Bacillota</taxon>
        <taxon>Bacilli</taxon>
        <taxon>Lactobacillales</taxon>
        <taxon>Lactobacillaceae</taxon>
        <taxon>Lactobacillus</taxon>
    </lineage>
</organism>
<dbReference type="PANTHER" id="PTHR47505">
    <property type="entry name" value="DNA UTILIZATION PROTEIN YHGH"/>
    <property type="match status" value="1"/>
</dbReference>
<dbReference type="Proteomes" id="UP000677218">
    <property type="component" value="Unassembled WGS sequence"/>
</dbReference>
<dbReference type="CDD" id="cd06223">
    <property type="entry name" value="PRTases_typeI"/>
    <property type="match status" value="1"/>
</dbReference>
<sequence>MHDLMVQYKRYGDYQLAQVLASFLPPLPNWLLVPIPTSPEHQAKRGFDTIEAIFGNYALKPLLTKIPGQGAQGMRSRQERLEAEQGFVLADVNYPIYNRSISKILLLDDIYTTGRTLYHARDCLRRAFPSAKIKSFTICR</sequence>
<dbReference type="PANTHER" id="PTHR47505:SF1">
    <property type="entry name" value="DNA UTILIZATION PROTEIN YHGH"/>
    <property type="match status" value="1"/>
</dbReference>
<protein>
    <submittedName>
        <fullName evidence="2">Competence protein ComFC</fullName>
    </submittedName>
</protein>
<dbReference type="AlphaFoldDB" id="A0A916VHH9"/>
<comment type="similarity">
    <text evidence="1">Belongs to the ComF/GntX family.</text>
</comment>
<dbReference type="SUPFAM" id="SSF53271">
    <property type="entry name" value="PRTase-like"/>
    <property type="match status" value="1"/>
</dbReference>
<evidence type="ECO:0000256" key="1">
    <source>
        <dbReference type="ARBA" id="ARBA00008007"/>
    </source>
</evidence>
<accession>A0A916VHH9</accession>
<dbReference type="InterPro" id="IPR051910">
    <property type="entry name" value="ComF/GntX_DNA_util-trans"/>
</dbReference>
<dbReference type="InterPro" id="IPR000836">
    <property type="entry name" value="PRTase_dom"/>
</dbReference>
<evidence type="ECO:0000313" key="3">
    <source>
        <dbReference type="Proteomes" id="UP000677218"/>
    </source>
</evidence>
<dbReference type="EMBL" id="BMAY01000001">
    <property type="protein sequence ID" value="GFZ26190.1"/>
    <property type="molecule type" value="Genomic_DNA"/>
</dbReference>
<comment type="caution">
    <text evidence="2">The sequence shown here is derived from an EMBL/GenBank/DDBJ whole genome shotgun (WGS) entry which is preliminary data.</text>
</comment>
<dbReference type="InterPro" id="IPR029057">
    <property type="entry name" value="PRTase-like"/>
</dbReference>
<proteinExistence type="inferred from homology"/>
<evidence type="ECO:0000313" key="2">
    <source>
        <dbReference type="EMBL" id="GFZ26190.1"/>
    </source>
</evidence>
<keyword evidence="3" id="KW-1185">Reference proteome</keyword>
<gene>
    <name evidence="2" type="primary">comFC</name>
    <name evidence="2" type="ORF">LCB40_00700</name>
</gene>